<reference evidence="2 3" key="1">
    <citation type="submission" date="2024-04" db="EMBL/GenBank/DDBJ databases">
        <title>Tritrichomonas musculus Genome.</title>
        <authorList>
            <person name="Alves-Ferreira E."/>
            <person name="Grigg M."/>
            <person name="Lorenzi H."/>
            <person name="Galac M."/>
        </authorList>
    </citation>
    <scope>NUCLEOTIDE SEQUENCE [LARGE SCALE GENOMIC DNA]</scope>
    <source>
        <strain evidence="2 3">EAF2021</strain>
    </source>
</reference>
<feature type="transmembrane region" description="Helical" evidence="1">
    <location>
        <begin position="170"/>
        <end position="195"/>
    </location>
</feature>
<dbReference type="Proteomes" id="UP001470230">
    <property type="component" value="Unassembled WGS sequence"/>
</dbReference>
<keyword evidence="1" id="KW-0472">Membrane</keyword>
<feature type="transmembrane region" description="Helical" evidence="1">
    <location>
        <begin position="87"/>
        <end position="111"/>
    </location>
</feature>
<evidence type="ECO:0000313" key="2">
    <source>
        <dbReference type="EMBL" id="KAK8895561.1"/>
    </source>
</evidence>
<feature type="transmembrane region" description="Helical" evidence="1">
    <location>
        <begin position="14"/>
        <end position="39"/>
    </location>
</feature>
<organism evidence="2 3">
    <name type="scientific">Tritrichomonas musculus</name>
    <dbReference type="NCBI Taxonomy" id="1915356"/>
    <lineage>
        <taxon>Eukaryota</taxon>
        <taxon>Metamonada</taxon>
        <taxon>Parabasalia</taxon>
        <taxon>Tritrichomonadida</taxon>
        <taxon>Tritrichomonadidae</taxon>
        <taxon>Tritrichomonas</taxon>
    </lineage>
</organism>
<evidence type="ECO:0008006" key="4">
    <source>
        <dbReference type="Google" id="ProtNLM"/>
    </source>
</evidence>
<keyword evidence="1" id="KW-1133">Transmembrane helix</keyword>
<feature type="transmembrane region" description="Helical" evidence="1">
    <location>
        <begin position="59"/>
        <end position="81"/>
    </location>
</feature>
<keyword evidence="3" id="KW-1185">Reference proteome</keyword>
<keyword evidence="1" id="KW-0812">Transmembrane</keyword>
<gene>
    <name evidence="2" type="ORF">M9Y10_024030</name>
</gene>
<dbReference type="EMBL" id="JAPFFF010000003">
    <property type="protein sequence ID" value="KAK8895561.1"/>
    <property type="molecule type" value="Genomic_DNA"/>
</dbReference>
<protein>
    <recommendedName>
        <fullName evidence="4">Tetraspanin family protein</fullName>
    </recommendedName>
</protein>
<evidence type="ECO:0000256" key="1">
    <source>
        <dbReference type="SAM" id="Phobius"/>
    </source>
</evidence>
<accession>A0ABR2KXV0</accession>
<comment type="caution">
    <text evidence="2">The sequence shown here is derived from an EMBL/GenBank/DDBJ whole genome shotgun (WGS) entry which is preliminary data.</text>
</comment>
<evidence type="ECO:0000313" key="3">
    <source>
        <dbReference type="Proteomes" id="UP001470230"/>
    </source>
</evidence>
<sequence length="231" mass="26568">MSLQDRLGSMIKTLFIAVGILTLFIIFSLVWCSVFLGLVNNKFFTIYKKTKSIRDNAAIALATSISFFFFFIFFCVLMYFFGHYLYLHWIAIILLFLSFVAHLTFICFIIINTKSSELKKIQNYYITNIVTNKTDNQNAIKWMKKHNCDQVSVSCDDQVKKYFKKIIQPGFIVTCIDTALISLVVITLVIVVSLMSCIQPEEHSDDLNPVTSSFLNDFTLIPDKIAEKIKI</sequence>
<name>A0ABR2KXV0_9EUKA</name>
<proteinExistence type="predicted"/>